<evidence type="ECO:0000256" key="3">
    <source>
        <dbReference type="ARBA" id="ARBA00022833"/>
    </source>
</evidence>
<evidence type="ECO:0000256" key="1">
    <source>
        <dbReference type="ARBA" id="ARBA00004123"/>
    </source>
</evidence>
<keyword evidence="8" id="KW-1185">Reference proteome</keyword>
<dbReference type="FunFam" id="1.10.150.390:FF:000004">
    <property type="entry name" value="DNA-directed RNA polymerase subunit"/>
    <property type="match status" value="1"/>
</dbReference>
<dbReference type="EMBL" id="CAJNIZ010043535">
    <property type="protein sequence ID" value="CAE7662439.1"/>
    <property type="molecule type" value="Genomic_DNA"/>
</dbReference>
<evidence type="ECO:0000256" key="2">
    <source>
        <dbReference type="ARBA" id="ARBA00022723"/>
    </source>
</evidence>
<reference evidence="7" key="1">
    <citation type="submission" date="2021-02" db="EMBL/GenBank/DDBJ databases">
        <authorList>
            <person name="Dougan E. K."/>
            <person name="Rhodes N."/>
            <person name="Thang M."/>
            <person name="Chan C."/>
        </authorList>
    </citation>
    <scope>NUCLEOTIDE SEQUENCE</scope>
</reference>
<evidence type="ECO:0000313" key="8">
    <source>
        <dbReference type="Proteomes" id="UP000649617"/>
    </source>
</evidence>
<name>A0A812W1A5_SYMPI</name>
<evidence type="ECO:0000256" key="6">
    <source>
        <dbReference type="ARBA" id="ARBA00048552"/>
    </source>
</evidence>
<dbReference type="PANTHER" id="PTHR48446">
    <property type="entry name" value="DNA-DIRECTED RNA POLYMERASE SUBUNIT BETA' N-TERMINAL SECTION"/>
    <property type="match status" value="1"/>
</dbReference>
<dbReference type="SUPFAM" id="SSF64484">
    <property type="entry name" value="beta and beta-prime subunits of DNA dependent RNA-polymerase"/>
    <property type="match status" value="1"/>
</dbReference>
<keyword evidence="5" id="KW-0539">Nucleus</keyword>
<dbReference type="GO" id="GO:0003899">
    <property type="term" value="F:DNA-directed RNA polymerase activity"/>
    <property type="evidence" value="ECO:0007669"/>
    <property type="project" value="UniProtKB-EC"/>
</dbReference>
<keyword evidence="2" id="KW-0479">Metal-binding</keyword>
<accession>A0A812W1A5</accession>
<dbReference type="Proteomes" id="UP000649617">
    <property type="component" value="Unassembled WGS sequence"/>
</dbReference>
<evidence type="ECO:0000256" key="4">
    <source>
        <dbReference type="ARBA" id="ARBA00022842"/>
    </source>
</evidence>
<keyword evidence="3" id="KW-0862">Zinc</keyword>
<dbReference type="InterPro" id="IPR015700">
    <property type="entry name" value="RPC1"/>
</dbReference>
<dbReference type="GO" id="GO:0005634">
    <property type="term" value="C:nucleus"/>
    <property type="evidence" value="ECO:0007669"/>
    <property type="project" value="UniProtKB-SubCell"/>
</dbReference>
<gene>
    <name evidence="7" type="primary">RPC1</name>
    <name evidence="7" type="ORF">SPIL2461_LOCUS18019</name>
</gene>
<comment type="caution">
    <text evidence="7">The sequence shown here is derived from an EMBL/GenBank/DDBJ whole genome shotgun (WGS) entry which is preliminary data.</text>
</comment>
<comment type="subcellular location">
    <subcellularLocation>
        <location evidence="1">Nucleus</location>
    </subcellularLocation>
</comment>
<dbReference type="PANTHER" id="PTHR48446:SF1">
    <property type="entry name" value="DNA-DIRECTED RNA POLYMERASE SUBUNIT BETA' N-TERMINAL SECTION"/>
    <property type="match status" value="1"/>
</dbReference>
<organism evidence="7 8">
    <name type="scientific">Symbiodinium pilosum</name>
    <name type="common">Dinoflagellate</name>
    <dbReference type="NCBI Taxonomy" id="2952"/>
    <lineage>
        <taxon>Eukaryota</taxon>
        <taxon>Sar</taxon>
        <taxon>Alveolata</taxon>
        <taxon>Dinophyceae</taxon>
        <taxon>Suessiales</taxon>
        <taxon>Symbiodiniaceae</taxon>
        <taxon>Symbiodinium</taxon>
    </lineage>
</organism>
<sequence>ARHIQMLGDCMTYRGAVLGINRFGISRMRTSALMLASFERTTDLVFDAAARSRVDPVKGVSECIIMGSTINLGTGLCKLLYDFNAQEALAPQTAKQ</sequence>
<protein>
    <submittedName>
        <fullName evidence="7">RPC1 protein</fullName>
    </submittedName>
</protein>
<dbReference type="AlphaFoldDB" id="A0A812W1A5"/>
<feature type="non-terminal residue" evidence="7">
    <location>
        <position position="96"/>
    </location>
</feature>
<evidence type="ECO:0000256" key="5">
    <source>
        <dbReference type="ARBA" id="ARBA00023242"/>
    </source>
</evidence>
<dbReference type="Gene3D" id="1.10.150.390">
    <property type="match status" value="1"/>
</dbReference>
<comment type="catalytic activity">
    <reaction evidence="6">
        <text>RNA(n) + a ribonucleoside 5'-triphosphate = RNA(n+1) + diphosphate</text>
        <dbReference type="Rhea" id="RHEA:21248"/>
        <dbReference type="Rhea" id="RHEA-COMP:14527"/>
        <dbReference type="Rhea" id="RHEA-COMP:17342"/>
        <dbReference type="ChEBI" id="CHEBI:33019"/>
        <dbReference type="ChEBI" id="CHEBI:61557"/>
        <dbReference type="ChEBI" id="CHEBI:140395"/>
        <dbReference type="EC" id="2.7.7.6"/>
    </reaction>
</comment>
<dbReference type="OrthoDB" id="447488at2759"/>
<dbReference type="GO" id="GO:0046872">
    <property type="term" value="F:metal ion binding"/>
    <property type="evidence" value="ECO:0007669"/>
    <property type="project" value="UniProtKB-KW"/>
</dbReference>
<feature type="non-terminal residue" evidence="7">
    <location>
        <position position="1"/>
    </location>
</feature>
<evidence type="ECO:0000313" key="7">
    <source>
        <dbReference type="EMBL" id="CAE7662439.1"/>
    </source>
</evidence>
<proteinExistence type="predicted"/>
<keyword evidence="4" id="KW-0460">Magnesium</keyword>